<feature type="binding site" evidence="19">
    <location>
        <begin position="48"/>
        <end position="50"/>
    </location>
    <ligand>
        <name>GTP</name>
        <dbReference type="ChEBI" id="CHEBI:37565"/>
    </ligand>
</feature>
<dbReference type="Proteomes" id="UP000319557">
    <property type="component" value="Chromosome"/>
</dbReference>
<dbReference type="GO" id="GO:0008820">
    <property type="term" value="F:cobinamide phosphate guanylyltransferase activity"/>
    <property type="evidence" value="ECO:0007669"/>
    <property type="project" value="UniProtKB-EC"/>
</dbReference>
<evidence type="ECO:0000256" key="6">
    <source>
        <dbReference type="ARBA" id="ARBA00005159"/>
    </source>
</evidence>
<dbReference type="GO" id="GO:0005524">
    <property type="term" value="F:ATP binding"/>
    <property type="evidence" value="ECO:0007669"/>
    <property type="project" value="UniProtKB-KW"/>
</dbReference>
<comment type="pathway">
    <text evidence="5">Cofactor biosynthesis; adenosylcobalamin biosynthesis; adenosylcobalamin from cob(II)yrinate a,c-diamide: step 6/7.</text>
</comment>
<evidence type="ECO:0000256" key="12">
    <source>
        <dbReference type="ARBA" id="ARBA00022741"/>
    </source>
</evidence>
<dbReference type="UniPathway" id="UPA00148">
    <property type="reaction ID" value="UER00236"/>
</dbReference>
<feature type="active site" description="GMP-histidine intermediate" evidence="18">
    <location>
        <position position="70"/>
    </location>
</feature>
<dbReference type="EC" id="2.7.7.62" evidence="9"/>
<evidence type="ECO:0000256" key="19">
    <source>
        <dbReference type="PIRSR" id="PIRSR006135-2"/>
    </source>
</evidence>
<name>A0A517M8B1_9BACT</name>
<dbReference type="SUPFAM" id="SSF52540">
    <property type="entry name" value="P-loop containing nucleoside triphosphate hydrolases"/>
    <property type="match status" value="1"/>
</dbReference>
<evidence type="ECO:0000256" key="3">
    <source>
        <dbReference type="ARBA" id="ARBA00001522"/>
    </source>
</evidence>
<evidence type="ECO:0000256" key="2">
    <source>
        <dbReference type="ARBA" id="ARBA00000711"/>
    </source>
</evidence>
<feature type="binding site" evidence="19">
    <location>
        <begin position="71"/>
        <end position="74"/>
    </location>
    <ligand>
        <name>GTP</name>
        <dbReference type="ChEBI" id="CHEBI:37565"/>
    </ligand>
</feature>
<keyword evidence="14" id="KW-0067">ATP-binding</keyword>
<dbReference type="InterPro" id="IPR027417">
    <property type="entry name" value="P-loop_NTPase"/>
</dbReference>
<evidence type="ECO:0000256" key="16">
    <source>
        <dbReference type="ARBA" id="ARBA00029570"/>
    </source>
</evidence>
<evidence type="ECO:0000256" key="10">
    <source>
        <dbReference type="ARBA" id="ARBA00022573"/>
    </source>
</evidence>
<evidence type="ECO:0000256" key="5">
    <source>
        <dbReference type="ARBA" id="ARBA00004692"/>
    </source>
</evidence>
<evidence type="ECO:0000256" key="15">
    <source>
        <dbReference type="ARBA" id="ARBA00023134"/>
    </source>
</evidence>
<comment type="pathway">
    <text evidence="6">Cofactor biosynthesis; adenosylcobalamin biosynthesis; adenosylcobalamin from cob(II)yrinate a,c-diamide: step 5/7.</text>
</comment>
<dbReference type="EC" id="2.7.1.156" evidence="8"/>
<keyword evidence="15 19" id="KW-0342">GTP-binding</keyword>
<dbReference type="PANTHER" id="PTHR34848">
    <property type="match status" value="1"/>
</dbReference>
<dbReference type="GO" id="GO:0043752">
    <property type="term" value="F:adenosylcobinamide kinase activity"/>
    <property type="evidence" value="ECO:0007669"/>
    <property type="project" value="UniProtKB-EC"/>
</dbReference>
<gene>
    <name evidence="20" type="primary">cobU</name>
    <name evidence="20" type="ORF">EC9_53330</name>
</gene>
<comment type="catalytic activity">
    <reaction evidence="2">
        <text>adenosylcob(III)inamide phosphate + GTP + H(+) = adenosylcob(III)inamide-GDP + diphosphate</text>
        <dbReference type="Rhea" id="RHEA:22712"/>
        <dbReference type="ChEBI" id="CHEBI:15378"/>
        <dbReference type="ChEBI" id="CHEBI:33019"/>
        <dbReference type="ChEBI" id="CHEBI:37565"/>
        <dbReference type="ChEBI" id="CHEBI:58502"/>
        <dbReference type="ChEBI" id="CHEBI:60487"/>
        <dbReference type="EC" id="2.7.7.62"/>
    </reaction>
</comment>
<reference evidence="20 21" key="1">
    <citation type="submission" date="2019-02" db="EMBL/GenBank/DDBJ databases">
        <title>Deep-cultivation of Planctomycetes and their phenomic and genomic characterization uncovers novel biology.</title>
        <authorList>
            <person name="Wiegand S."/>
            <person name="Jogler M."/>
            <person name="Boedeker C."/>
            <person name="Pinto D."/>
            <person name="Vollmers J."/>
            <person name="Rivas-Marin E."/>
            <person name="Kohn T."/>
            <person name="Peeters S.H."/>
            <person name="Heuer A."/>
            <person name="Rast P."/>
            <person name="Oberbeckmann S."/>
            <person name="Bunk B."/>
            <person name="Jeske O."/>
            <person name="Meyerdierks A."/>
            <person name="Storesund J.E."/>
            <person name="Kallscheuer N."/>
            <person name="Luecker S."/>
            <person name="Lage O.M."/>
            <person name="Pohl T."/>
            <person name="Merkel B.J."/>
            <person name="Hornburger P."/>
            <person name="Mueller R.-W."/>
            <person name="Bruemmer F."/>
            <person name="Labrenz M."/>
            <person name="Spormann A.M."/>
            <person name="Op den Camp H."/>
            <person name="Overmann J."/>
            <person name="Amann R."/>
            <person name="Jetten M.S.M."/>
            <person name="Mascher T."/>
            <person name="Medema M.H."/>
            <person name="Devos D.P."/>
            <person name="Kaster A.-K."/>
            <person name="Ovreas L."/>
            <person name="Rohde M."/>
            <person name="Galperin M.Y."/>
            <person name="Jogler C."/>
        </authorList>
    </citation>
    <scope>NUCLEOTIDE SEQUENCE [LARGE SCALE GENOMIC DNA]</scope>
    <source>
        <strain evidence="20 21">EC9</strain>
    </source>
</reference>
<keyword evidence="21" id="KW-1185">Reference proteome</keyword>
<evidence type="ECO:0000313" key="20">
    <source>
        <dbReference type="EMBL" id="QDS91113.1"/>
    </source>
</evidence>
<evidence type="ECO:0000256" key="8">
    <source>
        <dbReference type="ARBA" id="ARBA00012016"/>
    </source>
</evidence>
<dbReference type="Gene3D" id="3.40.50.300">
    <property type="entry name" value="P-loop containing nucleotide triphosphate hydrolases"/>
    <property type="match status" value="1"/>
</dbReference>
<feature type="binding site" evidence="19">
    <location>
        <position position="82"/>
    </location>
    <ligand>
        <name>GTP</name>
        <dbReference type="ChEBI" id="CHEBI:37565"/>
    </ligand>
</feature>
<evidence type="ECO:0000256" key="9">
    <source>
        <dbReference type="ARBA" id="ARBA00012523"/>
    </source>
</evidence>
<dbReference type="PIRSF" id="PIRSF006135">
    <property type="entry name" value="CobU"/>
    <property type="match status" value="1"/>
</dbReference>
<comment type="catalytic activity">
    <reaction evidence="1">
        <text>adenosylcob(III)inamide + ATP = adenosylcob(III)inamide phosphate + ADP + H(+)</text>
        <dbReference type="Rhea" id="RHEA:15769"/>
        <dbReference type="ChEBI" id="CHEBI:2480"/>
        <dbReference type="ChEBI" id="CHEBI:15378"/>
        <dbReference type="ChEBI" id="CHEBI:30616"/>
        <dbReference type="ChEBI" id="CHEBI:58502"/>
        <dbReference type="ChEBI" id="CHEBI:456216"/>
        <dbReference type="EC" id="2.7.1.156"/>
    </reaction>
</comment>
<accession>A0A517M8B1</accession>
<evidence type="ECO:0000313" key="21">
    <source>
        <dbReference type="Proteomes" id="UP000319557"/>
    </source>
</evidence>
<keyword evidence="11 20" id="KW-0808">Transferase</keyword>
<comment type="catalytic activity">
    <reaction evidence="3">
        <text>adenosylcob(III)inamide + GTP = adenosylcob(III)inamide phosphate + GDP + H(+)</text>
        <dbReference type="Rhea" id="RHEA:15765"/>
        <dbReference type="ChEBI" id="CHEBI:2480"/>
        <dbReference type="ChEBI" id="CHEBI:15378"/>
        <dbReference type="ChEBI" id="CHEBI:37565"/>
        <dbReference type="ChEBI" id="CHEBI:58189"/>
        <dbReference type="ChEBI" id="CHEBI:58502"/>
        <dbReference type="EC" id="2.7.1.156"/>
    </reaction>
</comment>
<evidence type="ECO:0000256" key="1">
    <source>
        <dbReference type="ARBA" id="ARBA00000312"/>
    </source>
</evidence>
<evidence type="ECO:0000256" key="18">
    <source>
        <dbReference type="PIRSR" id="PIRSR006135-1"/>
    </source>
</evidence>
<dbReference type="EMBL" id="CP036261">
    <property type="protein sequence ID" value="QDS91113.1"/>
    <property type="molecule type" value="Genomic_DNA"/>
</dbReference>
<dbReference type="NCBIfam" id="NF004469">
    <property type="entry name" value="PRK05800.1"/>
    <property type="match status" value="1"/>
</dbReference>
<keyword evidence="13" id="KW-0418">Kinase</keyword>
<proteinExistence type="inferred from homology"/>
<keyword evidence="12 19" id="KW-0547">Nucleotide-binding</keyword>
<keyword evidence="10" id="KW-0169">Cobalamin biosynthesis</keyword>
<evidence type="ECO:0000256" key="11">
    <source>
        <dbReference type="ARBA" id="ARBA00022679"/>
    </source>
</evidence>
<organism evidence="20 21">
    <name type="scientific">Rosistilla ulvae</name>
    <dbReference type="NCBI Taxonomy" id="1930277"/>
    <lineage>
        <taxon>Bacteria</taxon>
        <taxon>Pseudomonadati</taxon>
        <taxon>Planctomycetota</taxon>
        <taxon>Planctomycetia</taxon>
        <taxon>Pirellulales</taxon>
        <taxon>Pirellulaceae</taxon>
        <taxon>Rosistilla</taxon>
    </lineage>
</organism>
<evidence type="ECO:0000256" key="4">
    <source>
        <dbReference type="ARBA" id="ARBA00003889"/>
    </source>
</evidence>
<sequence precursor="true">MSQAVEQDQSSGPAGSVTLVLGGVRSGKSRFAQDLAAQIGGADVLFVATAQASFQDQPADEEMTRRIDHHRRSRPSAWSTLEQPRDVGQAILQTSHLASVVLVDCLTLLVSNVICDGDHSKSGLHDLEARVIAEVDALIQVAAKRPTHLIIVSGEVGCGIVPEHPLGRTFRDLLGLANQRLAASGATTYWMVAGLAINATAIAASPEHAAQQIKHLANGAAQ</sequence>
<evidence type="ECO:0000256" key="13">
    <source>
        <dbReference type="ARBA" id="ARBA00022777"/>
    </source>
</evidence>
<comment type="function">
    <text evidence="4">Catalyzes ATP-dependent phosphorylation of adenosylcobinamide and addition of GMP to adenosylcobinamide phosphate.</text>
</comment>
<dbReference type="RefSeq" id="WP_145348804.1">
    <property type="nucleotide sequence ID" value="NZ_CP036261.1"/>
</dbReference>
<dbReference type="KEGG" id="ruv:EC9_53330"/>
<evidence type="ECO:0000256" key="17">
    <source>
        <dbReference type="ARBA" id="ARBA00030571"/>
    </source>
</evidence>
<feature type="binding site" evidence="19">
    <location>
        <begin position="22"/>
        <end position="29"/>
    </location>
    <ligand>
        <name>GTP</name>
        <dbReference type="ChEBI" id="CHEBI:37565"/>
    </ligand>
</feature>
<feature type="binding site" evidence="19">
    <location>
        <position position="104"/>
    </location>
    <ligand>
        <name>GTP</name>
        <dbReference type="ChEBI" id="CHEBI:37565"/>
    </ligand>
</feature>
<dbReference type="Pfam" id="PF02283">
    <property type="entry name" value="CobU"/>
    <property type="match status" value="1"/>
</dbReference>
<evidence type="ECO:0000256" key="7">
    <source>
        <dbReference type="ARBA" id="ARBA00007490"/>
    </source>
</evidence>
<protein>
    <recommendedName>
        <fullName evidence="16">Adenosylcobinamide kinase</fullName>
        <ecNumber evidence="8">2.7.1.156</ecNumber>
        <ecNumber evidence="9">2.7.7.62</ecNumber>
    </recommendedName>
    <alternativeName>
        <fullName evidence="17">Adenosylcobinamide-phosphate guanylyltransferase</fullName>
    </alternativeName>
</protein>
<dbReference type="GO" id="GO:0005525">
    <property type="term" value="F:GTP binding"/>
    <property type="evidence" value="ECO:0007669"/>
    <property type="project" value="UniProtKB-KW"/>
</dbReference>
<dbReference type="PANTHER" id="PTHR34848:SF1">
    <property type="entry name" value="BIFUNCTIONAL ADENOSYLCOBALAMIN BIOSYNTHESIS PROTEIN COBU"/>
    <property type="match status" value="1"/>
</dbReference>
<evidence type="ECO:0000256" key="14">
    <source>
        <dbReference type="ARBA" id="ARBA00022840"/>
    </source>
</evidence>
<dbReference type="AlphaFoldDB" id="A0A517M8B1"/>
<dbReference type="CDD" id="cd00544">
    <property type="entry name" value="CobU"/>
    <property type="match status" value="1"/>
</dbReference>
<dbReference type="InterPro" id="IPR003203">
    <property type="entry name" value="CobU/CobP"/>
</dbReference>
<comment type="similarity">
    <text evidence="7">Belongs to the CobU/CobP family.</text>
</comment>
<dbReference type="OrthoDB" id="9799422at2"/>
<dbReference type="GO" id="GO:0009236">
    <property type="term" value="P:cobalamin biosynthetic process"/>
    <property type="evidence" value="ECO:0007669"/>
    <property type="project" value="UniProtKB-UniPathway"/>
</dbReference>